<accession>A0A0A9EML6</accession>
<dbReference type="EMBL" id="GBRH01195916">
    <property type="protein sequence ID" value="JAE01980.1"/>
    <property type="molecule type" value="Transcribed_RNA"/>
</dbReference>
<dbReference type="AlphaFoldDB" id="A0A0A9EML6"/>
<evidence type="ECO:0000256" key="1">
    <source>
        <dbReference type="SAM" id="MobiDB-lite"/>
    </source>
</evidence>
<reference evidence="2" key="1">
    <citation type="submission" date="2014-09" db="EMBL/GenBank/DDBJ databases">
        <authorList>
            <person name="Magalhaes I.L.F."/>
            <person name="Oliveira U."/>
            <person name="Santos F.R."/>
            <person name="Vidigal T.H.D.A."/>
            <person name="Brescovit A.D."/>
            <person name="Santos A.J."/>
        </authorList>
    </citation>
    <scope>NUCLEOTIDE SEQUENCE</scope>
    <source>
        <tissue evidence="2">Shoot tissue taken approximately 20 cm above the soil surface</tissue>
    </source>
</reference>
<feature type="region of interest" description="Disordered" evidence="1">
    <location>
        <begin position="1"/>
        <end position="55"/>
    </location>
</feature>
<organism evidence="2">
    <name type="scientific">Arundo donax</name>
    <name type="common">Giant reed</name>
    <name type="synonym">Donax arundinaceus</name>
    <dbReference type="NCBI Taxonomy" id="35708"/>
    <lineage>
        <taxon>Eukaryota</taxon>
        <taxon>Viridiplantae</taxon>
        <taxon>Streptophyta</taxon>
        <taxon>Embryophyta</taxon>
        <taxon>Tracheophyta</taxon>
        <taxon>Spermatophyta</taxon>
        <taxon>Magnoliopsida</taxon>
        <taxon>Liliopsida</taxon>
        <taxon>Poales</taxon>
        <taxon>Poaceae</taxon>
        <taxon>PACMAD clade</taxon>
        <taxon>Arundinoideae</taxon>
        <taxon>Arundineae</taxon>
        <taxon>Arundo</taxon>
    </lineage>
</organism>
<evidence type="ECO:0000313" key="2">
    <source>
        <dbReference type="EMBL" id="JAE01980.1"/>
    </source>
</evidence>
<protein>
    <submittedName>
        <fullName evidence="2">Uncharacterized protein</fullName>
    </submittedName>
</protein>
<feature type="compositionally biased region" description="Polar residues" evidence="1">
    <location>
        <begin position="1"/>
        <end position="11"/>
    </location>
</feature>
<reference evidence="2" key="2">
    <citation type="journal article" date="2015" name="Data Brief">
        <title>Shoot transcriptome of the giant reed, Arundo donax.</title>
        <authorList>
            <person name="Barrero R.A."/>
            <person name="Guerrero F.D."/>
            <person name="Moolhuijzen P."/>
            <person name="Goolsby J.A."/>
            <person name="Tidwell J."/>
            <person name="Bellgard S.E."/>
            <person name="Bellgard M.I."/>
        </authorList>
    </citation>
    <scope>NUCLEOTIDE SEQUENCE</scope>
    <source>
        <tissue evidence="2">Shoot tissue taken approximately 20 cm above the soil surface</tissue>
    </source>
</reference>
<name>A0A0A9EML6_ARUDO</name>
<proteinExistence type="predicted"/>
<sequence length="80" mass="8671">MDEASPENNLSILEVHNGATAESESPDEEVEDPKFIEPPALEPVVPLPVPTGTGGTRLPCYGWLTESEDEEEHTSQQLAL</sequence>